<organism evidence="2 3">
    <name type="scientific">Rhamnella rubrinervis</name>
    <dbReference type="NCBI Taxonomy" id="2594499"/>
    <lineage>
        <taxon>Eukaryota</taxon>
        <taxon>Viridiplantae</taxon>
        <taxon>Streptophyta</taxon>
        <taxon>Embryophyta</taxon>
        <taxon>Tracheophyta</taxon>
        <taxon>Spermatophyta</taxon>
        <taxon>Magnoliopsida</taxon>
        <taxon>eudicotyledons</taxon>
        <taxon>Gunneridae</taxon>
        <taxon>Pentapetalae</taxon>
        <taxon>rosids</taxon>
        <taxon>fabids</taxon>
        <taxon>Rosales</taxon>
        <taxon>Rhamnaceae</taxon>
        <taxon>rhamnoid group</taxon>
        <taxon>Rhamneae</taxon>
        <taxon>Rhamnella</taxon>
    </lineage>
</organism>
<dbReference type="Proteomes" id="UP000796880">
    <property type="component" value="Unassembled WGS sequence"/>
</dbReference>
<sequence length="185" mass="21327">MGQQVCTFSCTSRKRSHDVLEVSISKKPRLSRESTSFQSDIVAQFHQAEVNVESPTCIPRQRPEKEVAVQEEQSRRQSVYAPVSTFGDKLKEIRESEEAQHQELDRKKIKVARYLSRDTIAVPQSDDRVQYNRDDPSEQEALNAHLYHIGVKIPSALETVPVEENPEEKEDPEEEEDPEEYSEDE</sequence>
<reference evidence="2" key="1">
    <citation type="submission" date="2020-03" db="EMBL/GenBank/DDBJ databases">
        <title>A high-quality chromosome-level genome assembly of a woody plant with both climbing and erect habits, Rhamnella rubrinervis.</title>
        <authorList>
            <person name="Lu Z."/>
            <person name="Yang Y."/>
            <person name="Zhu X."/>
            <person name="Sun Y."/>
        </authorList>
    </citation>
    <scope>NUCLEOTIDE SEQUENCE</scope>
    <source>
        <strain evidence="2">BYM</strain>
        <tissue evidence="2">Leaf</tissue>
    </source>
</reference>
<comment type="caution">
    <text evidence="2">The sequence shown here is derived from an EMBL/GenBank/DDBJ whole genome shotgun (WGS) entry which is preliminary data.</text>
</comment>
<name>A0A8K0H5I1_9ROSA</name>
<evidence type="ECO:0000313" key="2">
    <source>
        <dbReference type="EMBL" id="KAF3445860.1"/>
    </source>
</evidence>
<feature type="compositionally biased region" description="Acidic residues" evidence="1">
    <location>
        <begin position="164"/>
        <end position="185"/>
    </location>
</feature>
<evidence type="ECO:0000313" key="3">
    <source>
        <dbReference type="Proteomes" id="UP000796880"/>
    </source>
</evidence>
<dbReference type="AlphaFoldDB" id="A0A8K0H5I1"/>
<gene>
    <name evidence="2" type="ORF">FNV43_RR11037</name>
</gene>
<keyword evidence="3" id="KW-1185">Reference proteome</keyword>
<accession>A0A8K0H5I1</accession>
<dbReference type="EMBL" id="VOIH02000005">
    <property type="protein sequence ID" value="KAF3445860.1"/>
    <property type="molecule type" value="Genomic_DNA"/>
</dbReference>
<proteinExistence type="predicted"/>
<feature type="region of interest" description="Disordered" evidence="1">
    <location>
        <begin position="154"/>
        <end position="185"/>
    </location>
</feature>
<protein>
    <submittedName>
        <fullName evidence="2">Uncharacterized protein</fullName>
    </submittedName>
</protein>
<evidence type="ECO:0000256" key="1">
    <source>
        <dbReference type="SAM" id="MobiDB-lite"/>
    </source>
</evidence>